<protein>
    <submittedName>
        <fullName evidence="2">PrsW family intramembrane metalloprotease</fullName>
    </submittedName>
</protein>
<dbReference type="PANTHER" id="PTHR36844">
    <property type="entry name" value="PROTEASE PRSW"/>
    <property type="match status" value="1"/>
</dbReference>
<keyword evidence="1" id="KW-1133">Transmembrane helix</keyword>
<feature type="transmembrane region" description="Helical" evidence="1">
    <location>
        <begin position="47"/>
        <end position="69"/>
    </location>
</feature>
<feature type="transmembrane region" description="Helical" evidence="1">
    <location>
        <begin position="197"/>
        <end position="217"/>
    </location>
</feature>
<evidence type="ECO:0000313" key="2">
    <source>
        <dbReference type="EMBL" id="MBK6301686.1"/>
    </source>
</evidence>
<organism evidence="2 3">
    <name type="scientific">Candidatus Phosphoribacter hodrii</name>
    <dbReference type="NCBI Taxonomy" id="2953743"/>
    <lineage>
        <taxon>Bacteria</taxon>
        <taxon>Bacillati</taxon>
        <taxon>Actinomycetota</taxon>
        <taxon>Actinomycetes</taxon>
        <taxon>Micrococcales</taxon>
        <taxon>Dermatophilaceae</taxon>
        <taxon>Candidatus Phosphoribacter</taxon>
    </lineage>
</organism>
<keyword evidence="2" id="KW-0378">Hydrolase</keyword>
<dbReference type="InterPro" id="IPR026898">
    <property type="entry name" value="PrsW"/>
</dbReference>
<sequence length="379" mass="40379">MPGPGVPNPTRRPERRGWVTTGVIISVFLISLAMLSVFFGIDIGIGNSLVAAAVSAVPLLVVVPVFLWVDRMEAEPVRYLIFAFLWGALCAAVGAIILNTGIHLIFLAAHTDNADAVTAVVSAPLVEETLKGAAILFIAWRRRREFDGVIDGIVYAGMAGAGFAFSENILYLGRAFAEAGTSGLTEVFFLRCLMGPFAHPLFTACTGIGIGLAATVARSAAARIAYGTAGLVAAMGLHAIWNLSASVGAYLQVYLAFQMPIFAVFLVGLVLLRQREAGLVRRYLSQYADAGWFTRAEVEMLSSMGQRRSARAWARGLGGRAAVRSMRAFQDSASDLALLRARIVRGSAEPGAGVHERDLLDAVTANRGVVVGQVSPRER</sequence>
<keyword evidence="2" id="KW-0645">Protease</keyword>
<accession>A0A935CG27</accession>
<feature type="transmembrane region" description="Helical" evidence="1">
    <location>
        <begin position="116"/>
        <end position="140"/>
    </location>
</feature>
<dbReference type="PANTHER" id="PTHR36844:SF1">
    <property type="entry name" value="PROTEASE PRSW"/>
    <property type="match status" value="1"/>
</dbReference>
<dbReference type="Pfam" id="PF13367">
    <property type="entry name" value="PrsW-protease"/>
    <property type="match status" value="1"/>
</dbReference>
<name>A0A935CG27_9MICO</name>
<proteinExistence type="predicted"/>
<feature type="transmembrane region" description="Helical" evidence="1">
    <location>
        <begin position="81"/>
        <end position="110"/>
    </location>
</feature>
<gene>
    <name evidence="2" type="ORF">IPF40_11795</name>
</gene>
<evidence type="ECO:0000313" key="3">
    <source>
        <dbReference type="Proteomes" id="UP000718281"/>
    </source>
</evidence>
<feature type="transmembrane region" description="Helical" evidence="1">
    <location>
        <begin position="224"/>
        <end position="241"/>
    </location>
</feature>
<keyword evidence="2" id="KW-0482">Metalloprotease</keyword>
<dbReference type="EMBL" id="JADIXZ010000005">
    <property type="protein sequence ID" value="MBK6301686.1"/>
    <property type="molecule type" value="Genomic_DNA"/>
</dbReference>
<dbReference type="AlphaFoldDB" id="A0A935CG27"/>
<comment type="caution">
    <text evidence="2">The sequence shown here is derived from an EMBL/GenBank/DDBJ whole genome shotgun (WGS) entry which is preliminary data.</text>
</comment>
<dbReference type="GO" id="GO:0008237">
    <property type="term" value="F:metallopeptidase activity"/>
    <property type="evidence" value="ECO:0007669"/>
    <property type="project" value="UniProtKB-KW"/>
</dbReference>
<reference evidence="2 3" key="1">
    <citation type="submission" date="2020-10" db="EMBL/GenBank/DDBJ databases">
        <title>Connecting structure to function with the recovery of over 1000 high-quality activated sludge metagenome-assembled genomes encoding full-length rRNA genes using long-read sequencing.</title>
        <authorList>
            <person name="Singleton C.M."/>
            <person name="Petriglieri F."/>
            <person name="Kristensen J.M."/>
            <person name="Kirkegaard R.H."/>
            <person name="Michaelsen T.Y."/>
            <person name="Andersen M.H."/>
            <person name="Karst S.M."/>
            <person name="Dueholm M.S."/>
            <person name="Nielsen P.H."/>
            <person name="Albertsen M."/>
        </authorList>
    </citation>
    <scope>NUCLEOTIDE SEQUENCE [LARGE SCALE GENOMIC DNA]</scope>
    <source>
        <strain evidence="2">AalE_18-Q3-R2-46_BAT3C.188</strain>
    </source>
</reference>
<feature type="transmembrane region" description="Helical" evidence="1">
    <location>
        <begin position="18"/>
        <end position="41"/>
    </location>
</feature>
<feature type="transmembrane region" description="Helical" evidence="1">
    <location>
        <begin position="253"/>
        <end position="272"/>
    </location>
</feature>
<keyword evidence="1" id="KW-0812">Transmembrane</keyword>
<keyword evidence="1" id="KW-0472">Membrane</keyword>
<evidence type="ECO:0000256" key="1">
    <source>
        <dbReference type="SAM" id="Phobius"/>
    </source>
</evidence>
<feature type="transmembrane region" description="Helical" evidence="1">
    <location>
        <begin position="152"/>
        <end position="177"/>
    </location>
</feature>
<dbReference type="Proteomes" id="UP000718281">
    <property type="component" value="Unassembled WGS sequence"/>
</dbReference>